<accession>A0A1Q5PE97</accession>
<dbReference type="Gene3D" id="3.40.50.720">
    <property type="entry name" value="NAD(P)-binding Rossmann-like Domain"/>
    <property type="match status" value="1"/>
</dbReference>
<reference evidence="2 3" key="1">
    <citation type="submission" date="2016-03" db="EMBL/GenBank/DDBJ databases">
        <title>Genome sequence of Pontibacter sp. nov., of the family cytophagaceae, isolated from marine sediment of the Yellow Sea, China.</title>
        <authorList>
            <person name="Zhang G."/>
            <person name="Zhang R."/>
        </authorList>
    </citation>
    <scope>NUCLEOTIDE SEQUENCE [LARGE SCALE GENOMIC DNA]</scope>
    <source>
        <strain evidence="2 3">S10-8</strain>
    </source>
</reference>
<dbReference type="RefSeq" id="WP_073852604.1">
    <property type="nucleotide sequence ID" value="NZ_LVWA01000005.1"/>
</dbReference>
<name>A0A1Q5PE97_9BACT</name>
<dbReference type="FunFam" id="3.40.50.720:FF:000084">
    <property type="entry name" value="Short-chain dehydrogenase reductase"/>
    <property type="match status" value="1"/>
</dbReference>
<dbReference type="Pfam" id="PF13561">
    <property type="entry name" value="adh_short_C2"/>
    <property type="match status" value="1"/>
</dbReference>
<dbReference type="PRINTS" id="PR00080">
    <property type="entry name" value="SDRFAMILY"/>
</dbReference>
<gene>
    <name evidence="2" type="ORF">A3841_19630</name>
</gene>
<dbReference type="STRING" id="1797110.A3841_19630"/>
<dbReference type="OrthoDB" id="9804774at2"/>
<dbReference type="InterPro" id="IPR020904">
    <property type="entry name" value="Sc_DH/Rdtase_CS"/>
</dbReference>
<evidence type="ECO:0000313" key="3">
    <source>
        <dbReference type="Proteomes" id="UP000186551"/>
    </source>
</evidence>
<keyword evidence="3" id="KW-1185">Reference proteome</keyword>
<dbReference type="InterPro" id="IPR036291">
    <property type="entry name" value="NAD(P)-bd_dom_sf"/>
</dbReference>
<dbReference type="PRINTS" id="PR00081">
    <property type="entry name" value="GDHRDH"/>
</dbReference>
<evidence type="ECO:0000256" key="1">
    <source>
        <dbReference type="ARBA" id="ARBA00006484"/>
    </source>
</evidence>
<dbReference type="InterPro" id="IPR002347">
    <property type="entry name" value="SDR_fam"/>
</dbReference>
<dbReference type="PROSITE" id="PS00061">
    <property type="entry name" value="ADH_SHORT"/>
    <property type="match status" value="1"/>
</dbReference>
<evidence type="ECO:0000313" key="2">
    <source>
        <dbReference type="EMBL" id="OKL40503.1"/>
    </source>
</evidence>
<dbReference type="EMBL" id="LVWA01000005">
    <property type="protein sequence ID" value="OKL40503.1"/>
    <property type="molecule type" value="Genomic_DNA"/>
</dbReference>
<proteinExistence type="inferred from homology"/>
<dbReference type="Proteomes" id="UP000186551">
    <property type="component" value="Unassembled WGS sequence"/>
</dbReference>
<dbReference type="AlphaFoldDB" id="A0A1Q5PE97"/>
<sequence length="271" mass="28811">MDLNISGRTAVVTGADSGIGLATAKMLAAEGVNIVLNDKTEAELEKAAEEVRAQAKGNAQVLALTADLTRFEEVQQLAAQAKEKFGGADIVVNCAGIRGAAGDFLTLSDEDWFTTINTDLMGAVRVCRAFIPQMQAKGWGRIVLIASENALQPYEEESPYNACKAGIINLTKCLSKAYSPAGIMINCVSPAYVATPMTDAMMKELAEKRHTSEDEAITWFLKNKRENIVVDRRGSASEVAAVIAFLCSGQASYITGSNYRVDGGAVATAFG</sequence>
<organism evidence="2 3">
    <name type="scientific">Pontibacter flavimaris</name>
    <dbReference type="NCBI Taxonomy" id="1797110"/>
    <lineage>
        <taxon>Bacteria</taxon>
        <taxon>Pseudomonadati</taxon>
        <taxon>Bacteroidota</taxon>
        <taxon>Cytophagia</taxon>
        <taxon>Cytophagales</taxon>
        <taxon>Hymenobacteraceae</taxon>
        <taxon>Pontibacter</taxon>
    </lineage>
</organism>
<comment type="similarity">
    <text evidence="1">Belongs to the short-chain dehydrogenases/reductases (SDR) family.</text>
</comment>
<dbReference type="SUPFAM" id="SSF51735">
    <property type="entry name" value="NAD(P)-binding Rossmann-fold domains"/>
    <property type="match status" value="1"/>
</dbReference>
<comment type="caution">
    <text evidence="2">The sequence shown here is derived from an EMBL/GenBank/DDBJ whole genome shotgun (WGS) entry which is preliminary data.</text>
</comment>
<dbReference type="InterPro" id="IPR050259">
    <property type="entry name" value="SDR"/>
</dbReference>
<dbReference type="PANTHER" id="PTHR42879">
    <property type="entry name" value="3-OXOACYL-(ACYL-CARRIER-PROTEIN) REDUCTASE"/>
    <property type="match status" value="1"/>
</dbReference>
<protein>
    <submittedName>
        <fullName evidence="2">Ketoacyl reductase</fullName>
    </submittedName>
</protein>
<dbReference type="GO" id="GO:0032787">
    <property type="term" value="P:monocarboxylic acid metabolic process"/>
    <property type="evidence" value="ECO:0007669"/>
    <property type="project" value="UniProtKB-ARBA"/>
</dbReference>